<gene>
    <name evidence="7" type="ORF">CONPUDRAFT_133951</name>
</gene>
<dbReference type="Pfam" id="PF02902">
    <property type="entry name" value="Peptidase_C48"/>
    <property type="match status" value="1"/>
</dbReference>
<reference evidence="8" key="1">
    <citation type="journal article" date="2012" name="Science">
        <title>The Paleozoic origin of enzymatic lignin decomposition reconstructed from 31 fungal genomes.</title>
        <authorList>
            <person name="Floudas D."/>
            <person name="Binder M."/>
            <person name="Riley R."/>
            <person name="Barry K."/>
            <person name="Blanchette R.A."/>
            <person name="Henrissat B."/>
            <person name="Martinez A.T."/>
            <person name="Otillar R."/>
            <person name="Spatafora J.W."/>
            <person name="Yadav J.S."/>
            <person name="Aerts A."/>
            <person name="Benoit I."/>
            <person name="Boyd A."/>
            <person name="Carlson A."/>
            <person name="Copeland A."/>
            <person name="Coutinho P.M."/>
            <person name="de Vries R.P."/>
            <person name="Ferreira P."/>
            <person name="Findley K."/>
            <person name="Foster B."/>
            <person name="Gaskell J."/>
            <person name="Glotzer D."/>
            <person name="Gorecki P."/>
            <person name="Heitman J."/>
            <person name="Hesse C."/>
            <person name="Hori C."/>
            <person name="Igarashi K."/>
            <person name="Jurgens J.A."/>
            <person name="Kallen N."/>
            <person name="Kersten P."/>
            <person name="Kohler A."/>
            <person name="Kuees U."/>
            <person name="Kumar T.K.A."/>
            <person name="Kuo A."/>
            <person name="LaButti K."/>
            <person name="Larrondo L.F."/>
            <person name="Lindquist E."/>
            <person name="Ling A."/>
            <person name="Lombard V."/>
            <person name="Lucas S."/>
            <person name="Lundell T."/>
            <person name="Martin R."/>
            <person name="McLaughlin D.J."/>
            <person name="Morgenstern I."/>
            <person name="Morin E."/>
            <person name="Murat C."/>
            <person name="Nagy L.G."/>
            <person name="Nolan M."/>
            <person name="Ohm R.A."/>
            <person name="Patyshakuliyeva A."/>
            <person name="Rokas A."/>
            <person name="Ruiz-Duenas F.J."/>
            <person name="Sabat G."/>
            <person name="Salamov A."/>
            <person name="Samejima M."/>
            <person name="Schmutz J."/>
            <person name="Slot J.C."/>
            <person name="St John F."/>
            <person name="Stenlid J."/>
            <person name="Sun H."/>
            <person name="Sun S."/>
            <person name="Syed K."/>
            <person name="Tsang A."/>
            <person name="Wiebenga A."/>
            <person name="Young D."/>
            <person name="Pisabarro A."/>
            <person name="Eastwood D.C."/>
            <person name="Martin F."/>
            <person name="Cullen D."/>
            <person name="Grigoriev I.V."/>
            <person name="Hibbett D.S."/>
        </authorList>
    </citation>
    <scope>NUCLEOTIDE SEQUENCE [LARGE SCALE GENOMIC DNA]</scope>
    <source>
        <strain evidence="8">RWD-64-598 SS2</strain>
    </source>
</reference>
<feature type="compositionally biased region" description="Polar residues" evidence="5">
    <location>
        <begin position="58"/>
        <end position="77"/>
    </location>
</feature>
<accession>A0A5M3N6R5</accession>
<keyword evidence="2" id="KW-0645">Protease</keyword>
<dbReference type="Proteomes" id="UP000053558">
    <property type="component" value="Unassembled WGS sequence"/>
</dbReference>
<dbReference type="GeneID" id="19200550"/>
<dbReference type="KEGG" id="cput:CONPUDRAFT_133951"/>
<dbReference type="FunFam" id="3.40.395.10:FF:000001">
    <property type="entry name" value="Sentrin-specific protease 1"/>
    <property type="match status" value="1"/>
</dbReference>
<dbReference type="GO" id="GO:0016926">
    <property type="term" value="P:protein desumoylation"/>
    <property type="evidence" value="ECO:0007669"/>
    <property type="project" value="TreeGrafter"/>
</dbReference>
<dbReference type="InterPro" id="IPR038765">
    <property type="entry name" value="Papain-like_cys_pep_sf"/>
</dbReference>
<dbReference type="SUPFAM" id="SSF54001">
    <property type="entry name" value="Cysteine proteinases"/>
    <property type="match status" value="1"/>
</dbReference>
<feature type="region of interest" description="Disordered" evidence="5">
    <location>
        <begin position="1"/>
        <end position="34"/>
    </location>
</feature>
<evidence type="ECO:0000256" key="2">
    <source>
        <dbReference type="ARBA" id="ARBA00022670"/>
    </source>
</evidence>
<dbReference type="Gene3D" id="3.40.395.10">
    <property type="entry name" value="Adenoviral Proteinase, Chain A"/>
    <property type="match status" value="1"/>
</dbReference>
<dbReference type="PANTHER" id="PTHR12606">
    <property type="entry name" value="SENTRIN/SUMO-SPECIFIC PROTEASE"/>
    <property type="match status" value="1"/>
</dbReference>
<evidence type="ECO:0000256" key="3">
    <source>
        <dbReference type="ARBA" id="ARBA00022801"/>
    </source>
</evidence>
<feature type="compositionally biased region" description="Polar residues" evidence="5">
    <location>
        <begin position="24"/>
        <end position="34"/>
    </location>
</feature>
<feature type="compositionally biased region" description="Basic and acidic residues" evidence="5">
    <location>
        <begin position="220"/>
        <end position="236"/>
    </location>
</feature>
<dbReference type="InterPro" id="IPR003653">
    <property type="entry name" value="Peptidase_C48_C"/>
</dbReference>
<evidence type="ECO:0000313" key="8">
    <source>
        <dbReference type="Proteomes" id="UP000053558"/>
    </source>
</evidence>
<dbReference type="AlphaFoldDB" id="A0A5M3N6R5"/>
<dbReference type="PANTHER" id="PTHR12606:SF141">
    <property type="entry name" value="GH15225P-RELATED"/>
    <property type="match status" value="1"/>
</dbReference>
<evidence type="ECO:0000313" key="7">
    <source>
        <dbReference type="EMBL" id="EIW86535.1"/>
    </source>
</evidence>
<organism evidence="7 8">
    <name type="scientific">Coniophora puteana (strain RWD-64-598)</name>
    <name type="common">Brown rot fungus</name>
    <dbReference type="NCBI Taxonomy" id="741705"/>
    <lineage>
        <taxon>Eukaryota</taxon>
        <taxon>Fungi</taxon>
        <taxon>Dikarya</taxon>
        <taxon>Basidiomycota</taxon>
        <taxon>Agaricomycotina</taxon>
        <taxon>Agaricomycetes</taxon>
        <taxon>Agaricomycetidae</taxon>
        <taxon>Boletales</taxon>
        <taxon>Coniophorineae</taxon>
        <taxon>Coniophoraceae</taxon>
        <taxon>Coniophora</taxon>
    </lineage>
</organism>
<dbReference type="EMBL" id="JH711573">
    <property type="protein sequence ID" value="EIW86535.1"/>
    <property type="molecule type" value="Genomic_DNA"/>
</dbReference>
<evidence type="ECO:0000256" key="5">
    <source>
        <dbReference type="SAM" id="MobiDB-lite"/>
    </source>
</evidence>
<feature type="region of interest" description="Disordered" evidence="5">
    <location>
        <begin position="52"/>
        <end position="148"/>
    </location>
</feature>
<feature type="domain" description="Ubiquitin-like protease family profile" evidence="6">
    <location>
        <begin position="327"/>
        <end position="503"/>
    </location>
</feature>
<dbReference type="PROSITE" id="PS50600">
    <property type="entry name" value="ULP_PROTEASE"/>
    <property type="match status" value="1"/>
</dbReference>
<protein>
    <submittedName>
        <fullName evidence="7">Cysteine proteinase</fullName>
    </submittedName>
</protein>
<feature type="region of interest" description="Disordered" evidence="5">
    <location>
        <begin position="209"/>
        <end position="236"/>
    </location>
</feature>
<dbReference type="GO" id="GO:0080090">
    <property type="term" value="P:regulation of primary metabolic process"/>
    <property type="evidence" value="ECO:0007669"/>
    <property type="project" value="UniProtKB-ARBA"/>
</dbReference>
<feature type="compositionally biased region" description="Low complexity" evidence="5">
    <location>
        <begin position="98"/>
        <end position="142"/>
    </location>
</feature>
<dbReference type="RefSeq" id="XP_007763316.1">
    <property type="nucleotide sequence ID" value="XM_007765126.1"/>
</dbReference>
<dbReference type="OrthoDB" id="1939479at2759"/>
<sequence>MVQNIRKRPAVEPPLPLRSAKLPRSSTDSDLTSRWRQLGQDAKGLAVDTVSYFFGGPETSSSSQPRVNGSSTSTQCRPTAPPRRASMSSTFKKPADPQPKSLKSLPSQSLDSLVSTSSVPSLTNGDTSPSSSQSPNGTSSSGLGSRHYKRNHIFHNKHKARVKEMQKADLEKLTLELYELKRRDGYKSNLDTFKDFVNYGARLERVDQRDILSPSQSMTDLHEPEPSKKPPLRRYSDTHKDEEGLYIGEFLKRAIKDARESIKRPIPKPFDRYGNRIRLTLLRKDQEIEDHLRPKPPPLPTSLLPKEADEVSKLLTKRGLISKVAREQVSDKDLVRLGPSQWLNDEIINFYGQMILTRSEGAKENSSANGAANVPLRAHYFNTFFWPTLTSKGYDQGRLAKWTKKLDLFAKDIVLIPINHSNMHWTAAAINFREKRIESYDSMGHYQKSVFKPLRDYLNREHQNKKNAPFDFTGWVDYVPEETPQQENGFDCGVFTCQFMESCSRGRTFNFTQKDMPYLRKRMIWEIGNATFLDNP</sequence>
<dbReference type="GO" id="GO:0060255">
    <property type="term" value="P:regulation of macromolecule metabolic process"/>
    <property type="evidence" value="ECO:0007669"/>
    <property type="project" value="UniProtKB-ARBA"/>
</dbReference>
<dbReference type="GO" id="GO:0006508">
    <property type="term" value="P:proteolysis"/>
    <property type="evidence" value="ECO:0007669"/>
    <property type="project" value="UniProtKB-KW"/>
</dbReference>
<comment type="similarity">
    <text evidence="1">Belongs to the peptidase C48 family.</text>
</comment>
<keyword evidence="3" id="KW-0378">Hydrolase</keyword>
<evidence type="ECO:0000256" key="1">
    <source>
        <dbReference type="ARBA" id="ARBA00005234"/>
    </source>
</evidence>
<keyword evidence="8" id="KW-1185">Reference proteome</keyword>
<dbReference type="GO" id="GO:0016929">
    <property type="term" value="F:deSUMOylase activity"/>
    <property type="evidence" value="ECO:0007669"/>
    <property type="project" value="TreeGrafter"/>
</dbReference>
<dbReference type="GO" id="GO:0005634">
    <property type="term" value="C:nucleus"/>
    <property type="evidence" value="ECO:0007669"/>
    <property type="project" value="TreeGrafter"/>
</dbReference>
<evidence type="ECO:0000259" key="6">
    <source>
        <dbReference type="PROSITE" id="PS50600"/>
    </source>
</evidence>
<evidence type="ECO:0000256" key="4">
    <source>
        <dbReference type="ARBA" id="ARBA00022807"/>
    </source>
</evidence>
<name>A0A5M3N6R5_CONPW</name>
<proteinExistence type="inferred from homology"/>
<dbReference type="OMA" id="REHIHAK"/>
<keyword evidence="4" id="KW-0788">Thiol protease</keyword>
<comment type="caution">
    <text evidence="7">The sequence shown here is derived from an EMBL/GenBank/DDBJ whole genome shotgun (WGS) entry which is preliminary data.</text>
</comment>